<dbReference type="Proteomes" id="UP000887159">
    <property type="component" value="Unassembled WGS sequence"/>
</dbReference>
<evidence type="ECO:0000313" key="1">
    <source>
        <dbReference type="EMBL" id="GFY10346.1"/>
    </source>
</evidence>
<protein>
    <submittedName>
        <fullName evidence="1">Uncharacterized protein</fullName>
    </submittedName>
</protein>
<proteinExistence type="predicted"/>
<reference evidence="1" key="1">
    <citation type="submission" date="2020-08" db="EMBL/GenBank/DDBJ databases">
        <title>Multicomponent nature underlies the extraordinary mechanical properties of spider dragline silk.</title>
        <authorList>
            <person name="Kono N."/>
            <person name="Nakamura H."/>
            <person name="Mori M."/>
            <person name="Yoshida Y."/>
            <person name="Ohtoshi R."/>
            <person name="Malay A.D."/>
            <person name="Moran D.A.P."/>
            <person name="Tomita M."/>
            <person name="Numata K."/>
            <person name="Arakawa K."/>
        </authorList>
    </citation>
    <scope>NUCLEOTIDE SEQUENCE</scope>
</reference>
<name>A0A8X6SBY7_TRICX</name>
<dbReference type="AlphaFoldDB" id="A0A8X6SBY7"/>
<dbReference type="EMBL" id="BMAU01021296">
    <property type="protein sequence ID" value="GFY10346.1"/>
    <property type="molecule type" value="Genomic_DNA"/>
</dbReference>
<gene>
    <name evidence="1" type="ORF">TNCV_2630231</name>
</gene>
<sequence>MALSGSLPQINLDVLGPVATYRASTQQVRGSKLRLGKVDSAFHSFSRSINEFQACLVAKTHGVSLQTDHLIGTSALIPQHHGHVYWDGHSRPWPS</sequence>
<comment type="caution">
    <text evidence="1">The sequence shown here is derived from an EMBL/GenBank/DDBJ whole genome shotgun (WGS) entry which is preliminary data.</text>
</comment>
<accession>A0A8X6SBY7</accession>
<evidence type="ECO:0000313" key="2">
    <source>
        <dbReference type="Proteomes" id="UP000887159"/>
    </source>
</evidence>
<organism evidence="1 2">
    <name type="scientific">Trichonephila clavipes</name>
    <name type="common">Golden silk orbweaver</name>
    <name type="synonym">Nephila clavipes</name>
    <dbReference type="NCBI Taxonomy" id="2585209"/>
    <lineage>
        <taxon>Eukaryota</taxon>
        <taxon>Metazoa</taxon>
        <taxon>Ecdysozoa</taxon>
        <taxon>Arthropoda</taxon>
        <taxon>Chelicerata</taxon>
        <taxon>Arachnida</taxon>
        <taxon>Araneae</taxon>
        <taxon>Araneomorphae</taxon>
        <taxon>Entelegynae</taxon>
        <taxon>Araneoidea</taxon>
        <taxon>Nephilidae</taxon>
        <taxon>Trichonephila</taxon>
    </lineage>
</organism>
<keyword evidence="2" id="KW-1185">Reference proteome</keyword>